<protein>
    <recommendedName>
        <fullName evidence="8">cathepsin L</fullName>
        <ecNumber evidence="8">3.4.22.15</ecNumber>
    </recommendedName>
</protein>
<evidence type="ECO:0000256" key="6">
    <source>
        <dbReference type="ARBA" id="ARBA00023157"/>
    </source>
</evidence>
<dbReference type="InterPro" id="IPR000169">
    <property type="entry name" value="Pept_cys_AS"/>
</dbReference>
<dbReference type="OMA" id="CISSWAF"/>
<dbReference type="Pfam" id="PF08246">
    <property type="entry name" value="Inhibitor_I29"/>
    <property type="match status" value="1"/>
</dbReference>
<evidence type="ECO:0000256" key="5">
    <source>
        <dbReference type="ARBA" id="ARBA00023145"/>
    </source>
</evidence>
<dbReference type="FunFam" id="3.90.70.10:FF:000006">
    <property type="entry name" value="Cathepsin S"/>
    <property type="match status" value="1"/>
</dbReference>
<dbReference type="InterPro" id="IPR039417">
    <property type="entry name" value="Peptidase_C1A_papain-like"/>
</dbReference>
<dbReference type="GeneID" id="111601271"/>
<dbReference type="PRINTS" id="PR00705">
    <property type="entry name" value="PAPAIN"/>
</dbReference>
<evidence type="ECO:0000313" key="14">
    <source>
        <dbReference type="RefSeq" id="XP_023173550.2"/>
    </source>
</evidence>
<keyword evidence="5" id="KW-0865">Zymogen</keyword>
<comment type="similarity">
    <text evidence="1">Belongs to the peptidase C1 family.</text>
</comment>
<keyword evidence="4" id="KW-0788">Thiol protease</keyword>
<keyword evidence="10" id="KW-0732">Signal</keyword>
<evidence type="ECO:0000256" key="8">
    <source>
        <dbReference type="ARBA" id="ARBA00038911"/>
    </source>
</evidence>
<dbReference type="InterPro" id="IPR013128">
    <property type="entry name" value="Peptidase_C1A"/>
</dbReference>
<evidence type="ECO:0000256" key="3">
    <source>
        <dbReference type="ARBA" id="ARBA00022801"/>
    </source>
</evidence>
<dbReference type="InterPro" id="IPR025661">
    <property type="entry name" value="Pept_asp_AS"/>
</dbReference>
<keyword evidence="3" id="KW-0378">Hydrolase</keyword>
<dbReference type="GO" id="GO:0006508">
    <property type="term" value="P:proteolysis"/>
    <property type="evidence" value="ECO:0007669"/>
    <property type="project" value="UniProtKB-KW"/>
</dbReference>
<reference evidence="14" key="1">
    <citation type="submission" date="2025-08" db="UniProtKB">
        <authorList>
            <consortium name="RefSeq"/>
        </authorList>
    </citation>
    <scope>IDENTIFICATION</scope>
    <source>
        <strain evidence="14">15085-1641.00</strain>
        <tissue evidence="14">Whole body</tissue>
    </source>
</reference>
<dbReference type="InterPro" id="IPR038765">
    <property type="entry name" value="Papain-like_cys_pep_sf"/>
</dbReference>
<dbReference type="PROSITE" id="PS00639">
    <property type="entry name" value="THIOL_PROTEASE_HIS"/>
    <property type="match status" value="1"/>
</dbReference>
<comment type="subunit">
    <text evidence="9">Dimer of a heavy and a light chain linked by disulfide bonds.</text>
</comment>
<evidence type="ECO:0000256" key="4">
    <source>
        <dbReference type="ARBA" id="ARBA00022807"/>
    </source>
</evidence>
<evidence type="ECO:0000256" key="9">
    <source>
        <dbReference type="ARBA" id="ARBA00063237"/>
    </source>
</evidence>
<dbReference type="SMART" id="SM00848">
    <property type="entry name" value="Inhibitor_I29"/>
    <property type="match status" value="1"/>
</dbReference>
<dbReference type="GO" id="GO:0004197">
    <property type="term" value="F:cysteine-type endopeptidase activity"/>
    <property type="evidence" value="ECO:0007669"/>
    <property type="project" value="UniProtKB-EC"/>
</dbReference>
<keyword evidence="13" id="KW-1185">Reference proteome</keyword>
<dbReference type="Gene3D" id="3.90.70.10">
    <property type="entry name" value="Cysteine proteinases"/>
    <property type="match status" value="1"/>
</dbReference>
<sequence length="332" mass="37695">MRRVIALLALVALGHTISYTNVLEAEWETYKLEYEKSYESEDEELLRKLIFYDNKKKIDRHNMRYANNLESYEMGVNQFTDMLYKEFESLMLSSINETEMASDIDLMYSPPESYELPSSIDWRSLGAVTPVKNQGHCGACWAFSATGTLEGMQFLKTKKLVSLSEQNLVDCSTTRYHNRGCDGGLPYRALRYVMDNKGIDTESSYKYENKQLSCRYNPQQIGATVRDVVSVMPSDEAHLAAAVALKGPISVGIYVSENFLHYTHGVLDDKSCNRPMNHAVLVVGYGHDSQGGDYWLVKNSWGSQWGDSGYIRMSRNRNNQCHIASLATYPLV</sequence>
<dbReference type="PANTHER" id="PTHR12411">
    <property type="entry name" value="CYSTEINE PROTEASE FAMILY C1-RELATED"/>
    <property type="match status" value="1"/>
</dbReference>
<dbReference type="SUPFAM" id="SSF54001">
    <property type="entry name" value="Cysteine proteinases"/>
    <property type="match status" value="1"/>
</dbReference>
<gene>
    <name evidence="14" type="primary">LOC111601271</name>
</gene>
<dbReference type="Pfam" id="PF00112">
    <property type="entry name" value="Peptidase_C1"/>
    <property type="match status" value="1"/>
</dbReference>
<evidence type="ECO:0000259" key="12">
    <source>
        <dbReference type="SMART" id="SM00848"/>
    </source>
</evidence>
<feature type="chain" id="PRO_5027011268" description="cathepsin L" evidence="10">
    <location>
        <begin position="17"/>
        <end position="332"/>
    </location>
</feature>
<name>A0A6J1M3D2_DROHY</name>
<feature type="domain" description="Peptidase C1A papain C-terminal" evidence="11">
    <location>
        <begin position="116"/>
        <end position="331"/>
    </location>
</feature>
<proteinExistence type="inferred from homology"/>
<evidence type="ECO:0000256" key="2">
    <source>
        <dbReference type="ARBA" id="ARBA00022670"/>
    </source>
</evidence>
<dbReference type="KEGG" id="dhe:111601271"/>
<evidence type="ECO:0000256" key="1">
    <source>
        <dbReference type="ARBA" id="ARBA00008455"/>
    </source>
</evidence>
<evidence type="ECO:0000313" key="13">
    <source>
        <dbReference type="Proteomes" id="UP000504633"/>
    </source>
</evidence>
<dbReference type="PROSITE" id="PS00139">
    <property type="entry name" value="THIOL_PROTEASE_CYS"/>
    <property type="match status" value="1"/>
</dbReference>
<dbReference type="CDD" id="cd02248">
    <property type="entry name" value="Peptidase_C1A"/>
    <property type="match status" value="1"/>
</dbReference>
<feature type="domain" description="Cathepsin propeptide inhibitor" evidence="12">
    <location>
        <begin position="27"/>
        <end position="87"/>
    </location>
</feature>
<accession>A0A6J1M3D2</accession>
<organism evidence="13 14">
    <name type="scientific">Drosophila hydei</name>
    <name type="common">Fruit fly</name>
    <dbReference type="NCBI Taxonomy" id="7224"/>
    <lineage>
        <taxon>Eukaryota</taxon>
        <taxon>Metazoa</taxon>
        <taxon>Ecdysozoa</taxon>
        <taxon>Arthropoda</taxon>
        <taxon>Hexapoda</taxon>
        <taxon>Insecta</taxon>
        <taxon>Pterygota</taxon>
        <taxon>Neoptera</taxon>
        <taxon>Endopterygota</taxon>
        <taxon>Diptera</taxon>
        <taxon>Brachycera</taxon>
        <taxon>Muscomorpha</taxon>
        <taxon>Ephydroidea</taxon>
        <taxon>Drosophilidae</taxon>
        <taxon>Drosophila</taxon>
    </lineage>
</organism>
<evidence type="ECO:0000256" key="10">
    <source>
        <dbReference type="SAM" id="SignalP"/>
    </source>
</evidence>
<dbReference type="SMART" id="SM00645">
    <property type="entry name" value="Pept_C1"/>
    <property type="match status" value="1"/>
</dbReference>
<dbReference type="RefSeq" id="XP_023173550.2">
    <property type="nucleotide sequence ID" value="XM_023317782.2"/>
</dbReference>
<comment type="catalytic activity">
    <reaction evidence="7">
        <text>Specificity close to that of papain. As compared to cathepsin B, cathepsin L exhibits higher activity toward protein substrates, but has little activity on Z-Arg-Arg-NHMec, and no peptidyl-dipeptidase activity.</text>
        <dbReference type="EC" id="3.4.22.15"/>
    </reaction>
</comment>
<dbReference type="InterPro" id="IPR013201">
    <property type="entry name" value="Prot_inhib_I29"/>
</dbReference>
<dbReference type="InterPro" id="IPR025660">
    <property type="entry name" value="Pept_his_AS"/>
</dbReference>
<evidence type="ECO:0000256" key="7">
    <source>
        <dbReference type="ARBA" id="ARBA00036319"/>
    </source>
</evidence>
<dbReference type="Proteomes" id="UP000504633">
    <property type="component" value="Unplaced"/>
</dbReference>
<dbReference type="AlphaFoldDB" id="A0A6J1M3D2"/>
<evidence type="ECO:0000259" key="11">
    <source>
        <dbReference type="SMART" id="SM00645"/>
    </source>
</evidence>
<keyword evidence="6" id="KW-1015">Disulfide bond</keyword>
<dbReference type="OrthoDB" id="7859669at2759"/>
<keyword evidence="2" id="KW-0645">Protease</keyword>
<dbReference type="InterPro" id="IPR000668">
    <property type="entry name" value="Peptidase_C1A_C"/>
</dbReference>
<dbReference type="EC" id="3.4.22.15" evidence="8"/>
<dbReference type="PROSITE" id="PS00640">
    <property type="entry name" value="THIOL_PROTEASE_ASN"/>
    <property type="match status" value="1"/>
</dbReference>
<feature type="signal peptide" evidence="10">
    <location>
        <begin position="1"/>
        <end position="16"/>
    </location>
</feature>